<proteinExistence type="predicted"/>
<dbReference type="InterPro" id="IPR051396">
    <property type="entry name" value="Bact_Antivir_Def_Nuclease"/>
</dbReference>
<protein>
    <submittedName>
        <fullName evidence="2">ATP-binding protein</fullName>
    </submittedName>
</protein>
<dbReference type="PANTHER" id="PTHR43581:SF2">
    <property type="entry name" value="EXCINUCLEASE ATPASE SUBUNIT"/>
    <property type="match status" value="1"/>
</dbReference>
<dbReference type="InterPro" id="IPR027417">
    <property type="entry name" value="P-loop_NTPase"/>
</dbReference>
<dbReference type="InterPro" id="IPR003959">
    <property type="entry name" value="ATPase_AAA_core"/>
</dbReference>
<dbReference type="GO" id="GO:0005524">
    <property type="term" value="F:ATP binding"/>
    <property type="evidence" value="ECO:0007669"/>
    <property type="project" value="UniProtKB-KW"/>
</dbReference>
<dbReference type="Pfam" id="PF13304">
    <property type="entry name" value="AAA_21"/>
    <property type="match status" value="1"/>
</dbReference>
<evidence type="ECO:0000259" key="1">
    <source>
        <dbReference type="Pfam" id="PF13304"/>
    </source>
</evidence>
<dbReference type="EMBL" id="JAFVMG010000013">
    <property type="protein sequence ID" value="MBO1329065.1"/>
    <property type="molecule type" value="Genomic_DNA"/>
</dbReference>
<dbReference type="Proteomes" id="UP000664399">
    <property type="component" value="Unassembled WGS sequence"/>
</dbReference>
<name>A0ABS3LNV6_9PROT</name>
<dbReference type="SUPFAM" id="SSF52540">
    <property type="entry name" value="P-loop containing nucleoside triphosphate hydrolases"/>
    <property type="match status" value="1"/>
</dbReference>
<comment type="caution">
    <text evidence="2">The sequence shown here is derived from an EMBL/GenBank/DDBJ whole genome shotgun (WGS) entry which is preliminary data.</text>
</comment>
<evidence type="ECO:0000313" key="3">
    <source>
        <dbReference type="Proteomes" id="UP000664399"/>
    </source>
</evidence>
<dbReference type="RefSeq" id="WP_207854936.1">
    <property type="nucleotide sequence ID" value="NZ_JAFVMG010000013.1"/>
</dbReference>
<feature type="domain" description="ATPase AAA-type core" evidence="1">
    <location>
        <begin position="230"/>
        <end position="299"/>
    </location>
</feature>
<organism evidence="2 3">
    <name type="scientific">Acetobacter suratthaniensis</name>
    <dbReference type="NCBI Taxonomy" id="1502841"/>
    <lineage>
        <taxon>Bacteria</taxon>
        <taxon>Pseudomonadati</taxon>
        <taxon>Pseudomonadota</taxon>
        <taxon>Alphaproteobacteria</taxon>
        <taxon>Acetobacterales</taxon>
        <taxon>Acetobacteraceae</taxon>
        <taxon>Acetobacter</taxon>
    </lineage>
</organism>
<accession>A0ABS3LNV6</accession>
<gene>
    <name evidence="2" type="ORF">J2D75_11345</name>
</gene>
<dbReference type="Gene3D" id="3.40.50.300">
    <property type="entry name" value="P-loop containing nucleotide triphosphate hydrolases"/>
    <property type="match status" value="1"/>
</dbReference>
<keyword evidence="2" id="KW-0067">ATP-binding</keyword>
<keyword evidence="2" id="KW-0547">Nucleotide-binding</keyword>
<dbReference type="PANTHER" id="PTHR43581">
    <property type="entry name" value="ATP/GTP PHOSPHATASE"/>
    <property type="match status" value="1"/>
</dbReference>
<evidence type="ECO:0000313" key="2">
    <source>
        <dbReference type="EMBL" id="MBO1329065.1"/>
    </source>
</evidence>
<keyword evidence="3" id="KW-1185">Reference proteome</keyword>
<reference evidence="2 3" key="1">
    <citation type="submission" date="2021-03" db="EMBL/GenBank/DDBJ databases">
        <title>The complete genome sequence of Acetobacter suratthaniensis TBRC 1719.</title>
        <authorList>
            <person name="Charoenyingcharoen P."/>
            <person name="Yukphan P."/>
        </authorList>
    </citation>
    <scope>NUCLEOTIDE SEQUENCE [LARGE SCALE GENOMIC DNA]</scope>
    <source>
        <strain evidence="2 3">TBRC 1719</strain>
    </source>
</reference>
<sequence>MLIEYILFKNGPKAETPPLELTPGRMTVFVGPNNGGKSAALRDINNEFFFKKTHEQHVISEVKFANITRECAEKKLSKFRIPEAGQTPDRQIFMRRNIGRQEVNENWLLNDLLNRFNQNPRDPNCNQEYISQHLLSMFALNLTGESRLGLVNKSKAQKLTDPPQTTIAALFQDDALRHTLSNIIYDSFQMHLVIDATDMGSFAYALSETRPPAEIERSFTDEAIEFFRNSHSLSASSDGTKAFVGVLSEVIAGDVEVLIIDEPEAFLHPGLAYTLGRQIGLKISVDKQLFAATHSPHFLMGCLSAGLATDVVRLTHRAGKGTAQLLPAARLSQMMNDPLLRSVGVVSALFYESAVVVEADADRAFYEEINNRINLYSSPSIRHAIFLNAHNKQTASEIVAELRQVGVPSALVVDIDWIKEDGQVCTKYFNAAGIPEGLRQGLRNTRQTVRSYLHAADPDYKRRGGIALLSGDELATAIAFFNQMESYGLFTVRSGELESWLPHLQCNRNKSVWLGEMFTALGSDPSLESYVKPGEDNVWKFLRNIAAWVSNTDRLGMGTLSC</sequence>